<proteinExistence type="predicted"/>
<feature type="compositionally biased region" description="Low complexity" evidence="3">
    <location>
        <begin position="746"/>
        <end position="766"/>
    </location>
</feature>
<evidence type="ECO:0000313" key="6">
    <source>
        <dbReference type="Proteomes" id="UP000002149"/>
    </source>
</evidence>
<dbReference type="InParanoid" id="Q5KLH0"/>
<dbReference type="SUPFAM" id="SSF53098">
    <property type="entry name" value="Ribonuclease H-like"/>
    <property type="match status" value="1"/>
</dbReference>
<feature type="compositionally biased region" description="Low complexity" evidence="3">
    <location>
        <begin position="58"/>
        <end position="83"/>
    </location>
</feature>
<dbReference type="GO" id="GO:0008408">
    <property type="term" value="F:3'-5' exonuclease activity"/>
    <property type="evidence" value="ECO:0000318"/>
    <property type="project" value="GO_Central"/>
</dbReference>
<dbReference type="STRING" id="214684.Q5KLH0"/>
<name>Q5KLH0_CRYD1</name>
<dbReference type="eggNOG" id="KOG4373">
    <property type="taxonomic scope" value="Eukaryota"/>
</dbReference>
<dbReference type="Pfam" id="PF01612">
    <property type="entry name" value="DNA_pol_A_exo1"/>
    <property type="match status" value="1"/>
</dbReference>
<dbReference type="GO" id="GO:0005634">
    <property type="term" value="C:nucleus"/>
    <property type="evidence" value="ECO:0000318"/>
    <property type="project" value="GO_Central"/>
</dbReference>
<dbReference type="InterPro" id="IPR051132">
    <property type="entry name" value="3-5_Exonuclease_domain"/>
</dbReference>
<organism evidence="5 6">
    <name type="scientific">Cryptococcus deneoformans (strain JEC21 / ATCC MYA-565)</name>
    <name type="common">Cryptococcus neoformans var. neoformans serotype D</name>
    <dbReference type="NCBI Taxonomy" id="214684"/>
    <lineage>
        <taxon>Eukaryota</taxon>
        <taxon>Fungi</taxon>
        <taxon>Dikarya</taxon>
        <taxon>Basidiomycota</taxon>
        <taxon>Agaricomycotina</taxon>
        <taxon>Tremellomycetes</taxon>
        <taxon>Tremellales</taxon>
        <taxon>Cryptococcaceae</taxon>
        <taxon>Cryptococcus</taxon>
        <taxon>Cryptococcus neoformans species complex</taxon>
    </lineage>
</organism>
<feature type="compositionally biased region" description="Low complexity" evidence="3">
    <location>
        <begin position="549"/>
        <end position="560"/>
    </location>
</feature>
<dbReference type="Gene3D" id="3.30.420.10">
    <property type="entry name" value="Ribonuclease H-like superfamily/Ribonuclease H"/>
    <property type="match status" value="1"/>
</dbReference>
<dbReference type="SMART" id="SM00474">
    <property type="entry name" value="35EXOc"/>
    <property type="match status" value="1"/>
</dbReference>
<feature type="compositionally biased region" description="Polar residues" evidence="3">
    <location>
        <begin position="39"/>
        <end position="51"/>
    </location>
</feature>
<dbReference type="Proteomes" id="UP000002149">
    <property type="component" value="Chromosome 2"/>
</dbReference>
<dbReference type="AlphaFoldDB" id="Q5KLH0"/>
<feature type="compositionally biased region" description="Polar residues" evidence="3">
    <location>
        <begin position="649"/>
        <end position="671"/>
    </location>
</feature>
<dbReference type="CDD" id="cd06141">
    <property type="entry name" value="WRN_exo"/>
    <property type="match status" value="1"/>
</dbReference>
<feature type="compositionally biased region" description="Low complexity" evidence="3">
    <location>
        <begin position="148"/>
        <end position="174"/>
    </location>
</feature>
<dbReference type="PaxDb" id="214684-Q5KLH0"/>
<dbReference type="VEuPathDB" id="FungiDB:CNB05310"/>
<dbReference type="OMA" id="MIQMFGE"/>
<feature type="compositionally biased region" description="Polar residues" evidence="3">
    <location>
        <begin position="94"/>
        <end position="107"/>
    </location>
</feature>
<feature type="region of interest" description="Disordered" evidence="3">
    <location>
        <begin position="741"/>
        <end position="777"/>
    </location>
</feature>
<evidence type="ECO:0000256" key="1">
    <source>
        <dbReference type="ARBA" id="ARBA00022722"/>
    </source>
</evidence>
<evidence type="ECO:0000256" key="2">
    <source>
        <dbReference type="ARBA" id="ARBA00022801"/>
    </source>
</evidence>
<dbReference type="GO" id="GO:0003676">
    <property type="term" value="F:nucleic acid binding"/>
    <property type="evidence" value="ECO:0007669"/>
    <property type="project" value="InterPro"/>
</dbReference>
<dbReference type="InterPro" id="IPR036397">
    <property type="entry name" value="RNaseH_sf"/>
</dbReference>
<dbReference type="GeneID" id="3255752"/>
<dbReference type="EMBL" id="AE017342">
    <property type="protein sequence ID" value="AAW41733.1"/>
    <property type="molecule type" value="Genomic_DNA"/>
</dbReference>
<feature type="compositionally biased region" description="Polar residues" evidence="3">
    <location>
        <begin position="1"/>
        <end position="17"/>
    </location>
</feature>
<keyword evidence="6" id="KW-1185">Reference proteome</keyword>
<keyword evidence="2" id="KW-0378">Hydrolase</keyword>
<feature type="compositionally biased region" description="Polar residues" evidence="3">
    <location>
        <begin position="566"/>
        <end position="580"/>
    </location>
</feature>
<feature type="compositionally biased region" description="Low complexity" evidence="3">
    <location>
        <begin position="584"/>
        <end position="604"/>
    </location>
</feature>
<dbReference type="HOGENOM" id="CLU_014117_0_0_1"/>
<evidence type="ECO:0000259" key="4">
    <source>
        <dbReference type="SMART" id="SM00474"/>
    </source>
</evidence>
<feature type="domain" description="3'-5' exonuclease" evidence="4">
    <location>
        <begin position="294"/>
        <end position="483"/>
    </location>
</feature>
<dbReference type="PANTHER" id="PTHR13620:SF104">
    <property type="entry name" value="EXONUCLEASE 3'-5' DOMAIN-CONTAINING PROTEIN 2"/>
    <property type="match status" value="1"/>
</dbReference>
<protein>
    <recommendedName>
        <fullName evidence="4">3'-5' exonuclease domain-containing protein</fullName>
    </recommendedName>
</protein>
<dbReference type="InterPro" id="IPR012337">
    <property type="entry name" value="RNaseH-like_sf"/>
</dbReference>
<feature type="region of interest" description="Disordered" evidence="3">
    <location>
        <begin position="38"/>
        <end position="211"/>
    </location>
</feature>
<dbReference type="InterPro" id="IPR002562">
    <property type="entry name" value="3'-5'_exonuclease_dom"/>
</dbReference>
<evidence type="ECO:0000256" key="3">
    <source>
        <dbReference type="SAM" id="MobiDB-lite"/>
    </source>
</evidence>
<dbReference type="RefSeq" id="XP_569040.1">
    <property type="nucleotide sequence ID" value="XM_569040.2"/>
</dbReference>
<sequence>MASQRVQYASSSVSRTKALQARPILNDAELGIGIWQKKTAFSDQRPITPSRQLPDGRQTPISISSQSSGPPTPISVSSSSPSPLVNRPRAVPRFNSSIARTAFTSPRASLGRKTPSTENSKPLHPFFLNNRRTNIPTPTKPRRVANYTSTEAESSSSQQTSSSQSTSESVSSSQRNQLAEEEDIIKLTQSVEKMRVAPSPKTQPPGPNTSRLFVRRPLVKAESVPERQLTFGRLPVNGNKSSLVDEPAAIPLVPDNHEPEAPPVYVFNLPDNPDPSLPLFDYKTYPRPPMVVYTRSMSEAEDLVACLKGPILGFDLEWATSYNKVWDASTGRYDFQQYPTALVQLCDEKMIVLIHLQDKMDLPAKVAELVRDPKIYKLGVQSMGDGRKLVRDFPHHFRQGGPAGLYELSRMAHAIDPQRAGHGSRLIKLATLCRAYLGKELDKDTKIRRGDWAGELNEVQKAYAANDVFVSIQIFNALRKLAEERNVPLDFDSWSSSVICQPERIAPLATSVTMAAATGESVSVNRVLKPAVTMPCGLPSQAMEPGRISNQRQSSQSQAQPPVALQTATTANHAQSQSQARPDAQAVVQSQNQPQSQQPTTQLQSTCASPNVGRHVQITGPEYSNQKPVSVKQAVTAPLTQLSCPALSQLPSTASTPTQAPAQNQPLPHAQPSTRIIHSNIRPCANITGNAHPFLYGADEEDDEFESYDSTYGSVGSFQMGSSNAARERARQMGQRTPAQILSAMGPGPSRSKSRTSTGSNSSSWGRSKDGGARNGGSVVLRGKVIYTPSGVKPPPLAKMKSLTAFLEGKTFERIAVEKSIKLNTCQGYVIEAISTLGTKHFENAALERMWQLATPDIWIFHSSQQLMQEMIQMFGEHPRKEEIERLAKEREVKLKESGRWRESGAMSSSHP</sequence>
<feature type="region of interest" description="Disordered" evidence="3">
    <location>
        <begin position="538"/>
        <end position="629"/>
    </location>
</feature>
<feature type="region of interest" description="Disordered" evidence="3">
    <location>
        <begin position="1"/>
        <end position="22"/>
    </location>
</feature>
<dbReference type="PANTHER" id="PTHR13620">
    <property type="entry name" value="3-5 EXONUCLEASE"/>
    <property type="match status" value="1"/>
</dbReference>
<evidence type="ECO:0000313" key="5">
    <source>
        <dbReference type="EMBL" id="AAW41733.1"/>
    </source>
</evidence>
<dbReference type="KEGG" id="cne:CNB05310"/>
<dbReference type="OrthoDB" id="1920326at2759"/>
<dbReference type="GO" id="GO:0005737">
    <property type="term" value="C:cytoplasm"/>
    <property type="evidence" value="ECO:0000318"/>
    <property type="project" value="GO_Central"/>
</dbReference>
<reference evidence="5 6" key="1">
    <citation type="journal article" date="2005" name="Science">
        <title>The genome of the basidiomycetous yeast and human pathogen Cryptococcus neoformans.</title>
        <authorList>
            <person name="Loftus B.J."/>
            <person name="Fung E."/>
            <person name="Roncaglia P."/>
            <person name="Rowley D."/>
            <person name="Amedeo P."/>
            <person name="Bruno D."/>
            <person name="Vamathevan J."/>
            <person name="Miranda M."/>
            <person name="Anderson I.J."/>
            <person name="Fraser J.A."/>
            <person name="Allen J.E."/>
            <person name="Bosdet I.E."/>
            <person name="Brent M.R."/>
            <person name="Chiu R."/>
            <person name="Doering T.L."/>
            <person name="Donlin M.J."/>
            <person name="D'Souza C.A."/>
            <person name="Fox D.S."/>
            <person name="Grinberg V."/>
            <person name="Fu J."/>
            <person name="Fukushima M."/>
            <person name="Haas B.J."/>
            <person name="Huang J.C."/>
            <person name="Janbon G."/>
            <person name="Jones S.J."/>
            <person name="Koo H.L."/>
            <person name="Krzywinski M.I."/>
            <person name="Kwon-Chung J.K."/>
            <person name="Lengeler K.B."/>
            <person name="Maiti R."/>
            <person name="Marra M.A."/>
            <person name="Marra R.E."/>
            <person name="Mathewson C.A."/>
            <person name="Mitchell T.G."/>
            <person name="Pertea M."/>
            <person name="Riggs F.R."/>
            <person name="Salzberg S.L."/>
            <person name="Schein J.E."/>
            <person name="Shvartsbeyn A."/>
            <person name="Shin H."/>
            <person name="Shumway M."/>
            <person name="Specht C.A."/>
            <person name="Suh B.B."/>
            <person name="Tenney A."/>
            <person name="Utterback T.R."/>
            <person name="Wickes B.L."/>
            <person name="Wortman J.R."/>
            <person name="Wye N.H."/>
            <person name="Kronstad J.W."/>
            <person name="Lodge J.K."/>
            <person name="Heitman J."/>
            <person name="Davis R.W."/>
            <person name="Fraser C.M."/>
            <person name="Hyman R.W."/>
        </authorList>
    </citation>
    <scope>NUCLEOTIDE SEQUENCE [LARGE SCALE GENOMIC DNA]</scope>
    <source>
        <strain evidence="6">JEC21 / ATCC MYA-565</strain>
    </source>
</reference>
<accession>Q5KLH0</accession>
<keyword evidence="1" id="KW-0540">Nuclease</keyword>
<feature type="region of interest" description="Disordered" evidence="3">
    <location>
        <begin position="648"/>
        <end position="671"/>
    </location>
</feature>
<dbReference type="FunFam" id="3.30.420.10:FF:000186">
    <property type="entry name" value="Uncharacterized protein"/>
    <property type="match status" value="1"/>
</dbReference>
<gene>
    <name evidence="5" type="ordered locus">CNB05310</name>
</gene>
<dbReference type="GO" id="GO:0006139">
    <property type="term" value="P:nucleobase-containing compound metabolic process"/>
    <property type="evidence" value="ECO:0007669"/>
    <property type="project" value="InterPro"/>
</dbReference>